<dbReference type="WBParaSite" id="ACRNAN_scaffold18563.g18743.t1">
    <property type="protein sequence ID" value="ACRNAN_scaffold18563.g18743.t1"/>
    <property type="gene ID" value="ACRNAN_scaffold18563.g18743"/>
</dbReference>
<organism evidence="2 3">
    <name type="scientific">Acrobeloides nanus</name>
    <dbReference type="NCBI Taxonomy" id="290746"/>
    <lineage>
        <taxon>Eukaryota</taxon>
        <taxon>Metazoa</taxon>
        <taxon>Ecdysozoa</taxon>
        <taxon>Nematoda</taxon>
        <taxon>Chromadorea</taxon>
        <taxon>Rhabditida</taxon>
        <taxon>Tylenchina</taxon>
        <taxon>Cephalobomorpha</taxon>
        <taxon>Cephaloboidea</taxon>
        <taxon>Cephalobidae</taxon>
        <taxon>Acrobeloides</taxon>
    </lineage>
</organism>
<name>A0A914D6H6_9BILA</name>
<dbReference type="InterPro" id="IPR056913">
    <property type="entry name" value="TRAPPC10/Trs130_N"/>
</dbReference>
<protein>
    <submittedName>
        <fullName evidence="3">Spindle pole body component</fullName>
    </submittedName>
</protein>
<keyword evidence="2" id="KW-1185">Reference proteome</keyword>
<feature type="domain" description="TRAPPC10/Trs130 N-terminal" evidence="1">
    <location>
        <begin position="2"/>
        <end position="137"/>
    </location>
</feature>
<evidence type="ECO:0000313" key="2">
    <source>
        <dbReference type="Proteomes" id="UP000887540"/>
    </source>
</evidence>
<accession>A0A914D6H6</accession>
<dbReference type="AlphaFoldDB" id="A0A914D6H6"/>
<dbReference type="Pfam" id="PF23036">
    <property type="entry name" value="TRAPPC10_1st"/>
    <property type="match status" value="1"/>
</dbReference>
<proteinExistence type="predicted"/>
<evidence type="ECO:0000313" key="3">
    <source>
        <dbReference type="WBParaSite" id="ACRNAN_scaffold18563.g18743.t1"/>
    </source>
</evidence>
<reference evidence="3" key="1">
    <citation type="submission" date="2022-11" db="UniProtKB">
        <authorList>
            <consortium name="WormBaseParasite"/>
        </authorList>
    </citation>
    <scope>IDENTIFICATION</scope>
</reference>
<dbReference type="Proteomes" id="UP000887540">
    <property type="component" value="Unplaced"/>
</dbReference>
<evidence type="ECO:0000259" key="1">
    <source>
        <dbReference type="Pfam" id="PF23036"/>
    </source>
</evidence>
<sequence>SEWFATLNAIENSQWFIIFDSGRAKEKKNRGHVMEKIKSDFARFLDRLIEMNEQNEKISLEFVQLTLSTALDNFIASHENYFLKLKTSFMSDGTWNLGRLINQQVHICRIYWSLSLFENVLALLDELGLIITDILNKVSEKSSGNSFFISTG</sequence>